<dbReference type="GO" id="GO:0005886">
    <property type="term" value="C:plasma membrane"/>
    <property type="evidence" value="ECO:0007669"/>
    <property type="project" value="TreeGrafter"/>
</dbReference>
<dbReference type="RefSeq" id="WP_158957269.1">
    <property type="nucleotide sequence ID" value="NZ_CP046916.1"/>
</dbReference>
<feature type="transmembrane region" description="Helical" evidence="6">
    <location>
        <begin position="394"/>
        <end position="413"/>
    </location>
</feature>
<evidence type="ECO:0000256" key="5">
    <source>
        <dbReference type="SAM" id="MobiDB-lite"/>
    </source>
</evidence>
<evidence type="ECO:0000259" key="7">
    <source>
        <dbReference type="PROSITE" id="PS50850"/>
    </source>
</evidence>
<reference evidence="8 9" key="1">
    <citation type="submission" date="2019-12" db="EMBL/GenBank/DDBJ databases">
        <title>Paraburkholderia acidiphila 7Q-K02 sp. nov and Paraburkholderia acidisoli DHF22 sp. nov., two strains isolated from forest soil.</title>
        <authorList>
            <person name="Gao Z."/>
            <person name="Qiu L."/>
        </authorList>
    </citation>
    <scope>NUCLEOTIDE SEQUENCE [LARGE SCALE GENOMIC DNA]</scope>
    <source>
        <strain evidence="8 9">DHF22</strain>
    </source>
</reference>
<feature type="region of interest" description="Disordered" evidence="5">
    <location>
        <begin position="421"/>
        <end position="447"/>
    </location>
</feature>
<feature type="transmembrane region" description="Helical" evidence="6">
    <location>
        <begin position="170"/>
        <end position="192"/>
    </location>
</feature>
<feature type="transmembrane region" description="Helical" evidence="6">
    <location>
        <begin position="14"/>
        <end position="37"/>
    </location>
</feature>
<keyword evidence="9" id="KW-1185">Reference proteome</keyword>
<dbReference type="Pfam" id="PF07690">
    <property type="entry name" value="MFS_1"/>
    <property type="match status" value="1"/>
</dbReference>
<dbReference type="SUPFAM" id="SSF103473">
    <property type="entry name" value="MFS general substrate transporter"/>
    <property type="match status" value="1"/>
</dbReference>
<comment type="subcellular location">
    <subcellularLocation>
        <location evidence="1">Membrane</location>
        <topology evidence="1">Multi-pass membrane protein</topology>
    </subcellularLocation>
</comment>
<dbReference type="InterPro" id="IPR011701">
    <property type="entry name" value="MFS"/>
</dbReference>
<keyword evidence="4 6" id="KW-0472">Membrane</keyword>
<accession>A0A7Z2JHT2</accession>
<evidence type="ECO:0000256" key="4">
    <source>
        <dbReference type="ARBA" id="ARBA00023136"/>
    </source>
</evidence>
<dbReference type="EMBL" id="CP046916">
    <property type="protein sequence ID" value="QGZ66127.1"/>
    <property type="molecule type" value="Genomic_DNA"/>
</dbReference>
<dbReference type="PROSITE" id="PS00217">
    <property type="entry name" value="SUGAR_TRANSPORT_2"/>
    <property type="match status" value="1"/>
</dbReference>
<protein>
    <submittedName>
        <fullName evidence="8">MFS transporter</fullName>
    </submittedName>
</protein>
<proteinExistence type="predicted"/>
<evidence type="ECO:0000256" key="1">
    <source>
        <dbReference type="ARBA" id="ARBA00004141"/>
    </source>
</evidence>
<dbReference type="PANTHER" id="PTHR23508">
    <property type="entry name" value="CARBOXYLIC ACID TRANSPORTER PROTEIN HOMOLOG"/>
    <property type="match status" value="1"/>
</dbReference>
<feature type="transmembrane region" description="Helical" evidence="6">
    <location>
        <begin position="265"/>
        <end position="283"/>
    </location>
</feature>
<evidence type="ECO:0000313" key="8">
    <source>
        <dbReference type="EMBL" id="QGZ66127.1"/>
    </source>
</evidence>
<name>A0A7Z2JHT2_9BURK</name>
<keyword evidence="2 6" id="KW-0812">Transmembrane</keyword>
<feature type="transmembrane region" description="Helical" evidence="6">
    <location>
        <begin position="82"/>
        <end position="101"/>
    </location>
</feature>
<evidence type="ECO:0000256" key="6">
    <source>
        <dbReference type="SAM" id="Phobius"/>
    </source>
</evidence>
<sequence length="447" mass="48218">MNDTAATYSPAQRLGIIVSCMLGFALDLYDVLILPYLMPSIQRSMHISLAEVASITTVTLVGSVAGGGLFGWLGDRIGRKAALQWTLVVFALASVGSAFAWNFASLLAMRLVLGIGLGGEWGAGMVLFNETWNPQRRGLGTALIQGSATVAAAGASVVGLWAVQSFSVDWGWRVGLLTGGAPVILAVVIRFWMPESRAWEQFDRTRRAGLSAAPRNTFAGMFSKRLRAISFAAALWLTAYMFCYYAVVVFVPSLMLRVLHTPPEVVRAATVTAAFVGGLSYLVMGWLNDRMGRRFGAIVPAVFWLIAFAILFFAPDARYHGSMLAWPVFWLPIVFAIGSSALGVVGAWLSELYPIEVRATAVSAIYMFGRAAGSLAPVLVPALAAAWGGSLPRGMLIALPAAVAFLLLSFVLPETRGRGRTARALDDTRDRPRNTRDETLLHNGQRR</sequence>
<feature type="domain" description="Major facilitator superfamily (MFS) profile" evidence="7">
    <location>
        <begin position="16"/>
        <end position="416"/>
    </location>
</feature>
<evidence type="ECO:0000256" key="2">
    <source>
        <dbReference type="ARBA" id="ARBA00022692"/>
    </source>
</evidence>
<feature type="compositionally biased region" description="Basic and acidic residues" evidence="5">
    <location>
        <begin position="423"/>
        <end position="440"/>
    </location>
</feature>
<dbReference type="Proteomes" id="UP000433577">
    <property type="component" value="Chromosome 4"/>
</dbReference>
<dbReference type="PANTHER" id="PTHR23508:SF10">
    <property type="entry name" value="CARBOXYLIC ACID TRANSPORTER PROTEIN HOMOLOG"/>
    <property type="match status" value="1"/>
</dbReference>
<keyword evidence="3 6" id="KW-1133">Transmembrane helix</keyword>
<dbReference type="OrthoDB" id="7066727at2"/>
<feature type="transmembrane region" description="Helical" evidence="6">
    <location>
        <begin position="49"/>
        <end position="70"/>
    </location>
</feature>
<organism evidence="8 9">
    <name type="scientific">Paraburkholderia acidisoli</name>
    <dbReference type="NCBI Taxonomy" id="2571748"/>
    <lineage>
        <taxon>Bacteria</taxon>
        <taxon>Pseudomonadati</taxon>
        <taxon>Pseudomonadota</taxon>
        <taxon>Betaproteobacteria</taxon>
        <taxon>Burkholderiales</taxon>
        <taxon>Burkholderiaceae</taxon>
        <taxon>Paraburkholderia</taxon>
    </lineage>
</organism>
<dbReference type="Gene3D" id="1.20.1250.20">
    <property type="entry name" value="MFS general substrate transporter like domains"/>
    <property type="match status" value="2"/>
</dbReference>
<gene>
    <name evidence="8" type="ORF">FAZ98_30385</name>
</gene>
<feature type="transmembrane region" description="Helical" evidence="6">
    <location>
        <begin position="107"/>
        <end position="128"/>
    </location>
</feature>
<feature type="transmembrane region" description="Helical" evidence="6">
    <location>
        <begin position="295"/>
        <end position="314"/>
    </location>
</feature>
<dbReference type="AlphaFoldDB" id="A0A7Z2JHT2"/>
<feature type="transmembrane region" description="Helical" evidence="6">
    <location>
        <begin position="231"/>
        <end position="253"/>
    </location>
</feature>
<dbReference type="InterPro" id="IPR005829">
    <property type="entry name" value="Sugar_transporter_CS"/>
</dbReference>
<dbReference type="InterPro" id="IPR036259">
    <property type="entry name" value="MFS_trans_sf"/>
</dbReference>
<evidence type="ECO:0000313" key="9">
    <source>
        <dbReference type="Proteomes" id="UP000433577"/>
    </source>
</evidence>
<feature type="transmembrane region" description="Helical" evidence="6">
    <location>
        <begin position="326"/>
        <end position="349"/>
    </location>
</feature>
<dbReference type="PROSITE" id="PS50850">
    <property type="entry name" value="MFS"/>
    <property type="match status" value="1"/>
</dbReference>
<dbReference type="KEGG" id="pacs:FAZ98_30385"/>
<dbReference type="GO" id="GO:0046943">
    <property type="term" value="F:carboxylic acid transmembrane transporter activity"/>
    <property type="evidence" value="ECO:0007669"/>
    <property type="project" value="TreeGrafter"/>
</dbReference>
<evidence type="ECO:0000256" key="3">
    <source>
        <dbReference type="ARBA" id="ARBA00022989"/>
    </source>
</evidence>
<feature type="transmembrane region" description="Helical" evidence="6">
    <location>
        <begin position="361"/>
        <end position="388"/>
    </location>
</feature>
<feature type="transmembrane region" description="Helical" evidence="6">
    <location>
        <begin position="140"/>
        <end position="164"/>
    </location>
</feature>
<dbReference type="InterPro" id="IPR020846">
    <property type="entry name" value="MFS_dom"/>
</dbReference>